<dbReference type="OrthoDB" id="389699at2"/>
<dbReference type="GO" id="GO:0051301">
    <property type="term" value="P:cell division"/>
    <property type="evidence" value="ECO:0007669"/>
    <property type="project" value="UniProtKB-KW"/>
</dbReference>
<feature type="region of interest" description="Disordered" evidence="6">
    <location>
        <begin position="96"/>
        <end position="118"/>
    </location>
</feature>
<evidence type="ECO:0000256" key="4">
    <source>
        <dbReference type="ARBA" id="ARBA00023054"/>
    </source>
</evidence>
<organism evidence="7 8">
    <name type="scientific">Lactobacillus porci</name>
    <dbReference type="NCBI Taxonomy" id="2012477"/>
    <lineage>
        <taxon>Bacteria</taxon>
        <taxon>Bacillati</taxon>
        <taxon>Bacillota</taxon>
        <taxon>Bacilli</taxon>
        <taxon>Lactobacillales</taxon>
        <taxon>Lactobacillaceae</taxon>
        <taxon>Lactobacillus</taxon>
    </lineage>
</organism>
<evidence type="ECO:0000313" key="8">
    <source>
        <dbReference type="Proteomes" id="UP000438120"/>
    </source>
</evidence>
<evidence type="ECO:0000256" key="3">
    <source>
        <dbReference type="ARBA" id="ARBA00022618"/>
    </source>
</evidence>
<dbReference type="Pfam" id="PF05103">
    <property type="entry name" value="DivIVA"/>
    <property type="match status" value="1"/>
</dbReference>
<dbReference type="InterPro" id="IPR007793">
    <property type="entry name" value="DivIVA_fam"/>
</dbReference>
<evidence type="ECO:0000313" key="7">
    <source>
        <dbReference type="EMBL" id="MST87157.1"/>
    </source>
</evidence>
<keyword evidence="3" id="KW-0132">Cell division</keyword>
<name>A0A6A8MED4_9LACO</name>
<accession>A0A6A8MED4</accession>
<dbReference type="InterPro" id="IPR019933">
    <property type="entry name" value="DivIVA_domain"/>
</dbReference>
<dbReference type="Proteomes" id="UP000438120">
    <property type="component" value="Unassembled WGS sequence"/>
</dbReference>
<dbReference type="RefSeq" id="WP_154548673.1">
    <property type="nucleotide sequence ID" value="NZ_JBKZBY010000003.1"/>
</dbReference>
<keyword evidence="5" id="KW-0131">Cell cycle</keyword>
<dbReference type="EMBL" id="VUMX01000013">
    <property type="protein sequence ID" value="MST87157.1"/>
    <property type="molecule type" value="Genomic_DNA"/>
</dbReference>
<dbReference type="PANTHER" id="PTHR35794">
    <property type="entry name" value="CELL DIVISION PROTEIN DIVIVA"/>
    <property type="match status" value="1"/>
</dbReference>
<proteinExistence type="predicted"/>
<dbReference type="NCBIfam" id="TIGR03544">
    <property type="entry name" value="DivI1A_domain"/>
    <property type="match status" value="1"/>
</dbReference>
<evidence type="ECO:0000256" key="6">
    <source>
        <dbReference type="SAM" id="MobiDB-lite"/>
    </source>
</evidence>
<evidence type="ECO:0000256" key="1">
    <source>
        <dbReference type="ARBA" id="ARBA00004496"/>
    </source>
</evidence>
<sequence>MADLNDVKLSAQDILKKQFRSKVKGYDPDEVDSYLDQIIADYETFQSIIEDLYGQIGELQGKVIEAQKQAKSEVALANQKASQAIASRAKVPASATTENLDSQVGEEEVKTYTPTSQRGGFGSSFNSVAATGNGEISTNMAIIQRLSTLERKVYNLEQRVYGIQDLQK</sequence>
<gene>
    <name evidence="7" type="ORF">FYJ62_05780</name>
</gene>
<evidence type="ECO:0000256" key="5">
    <source>
        <dbReference type="ARBA" id="ARBA00023306"/>
    </source>
</evidence>
<reference evidence="7 8" key="1">
    <citation type="submission" date="2019-08" db="EMBL/GenBank/DDBJ databases">
        <title>In-depth cultivation of the pig gut microbiome towards novel bacterial diversity and tailored functional studies.</title>
        <authorList>
            <person name="Wylensek D."/>
            <person name="Hitch T.C.A."/>
            <person name="Clavel T."/>
        </authorList>
    </citation>
    <scope>NUCLEOTIDE SEQUENCE [LARGE SCALE GENOMIC DNA]</scope>
    <source>
        <strain evidence="7 8">Bifido-178-WT-2B</strain>
    </source>
</reference>
<dbReference type="GO" id="GO:0005737">
    <property type="term" value="C:cytoplasm"/>
    <property type="evidence" value="ECO:0007669"/>
    <property type="project" value="UniProtKB-SubCell"/>
</dbReference>
<dbReference type="AlphaFoldDB" id="A0A6A8MED4"/>
<keyword evidence="8" id="KW-1185">Reference proteome</keyword>
<keyword evidence="4" id="KW-0175">Coiled coil</keyword>
<protein>
    <submittedName>
        <fullName evidence="7">DivIVA domain-containing protein</fullName>
    </submittedName>
</protein>
<dbReference type="Gene3D" id="6.10.250.660">
    <property type="match status" value="1"/>
</dbReference>
<comment type="caution">
    <text evidence="7">The sequence shown here is derived from an EMBL/GenBank/DDBJ whole genome shotgun (WGS) entry which is preliminary data.</text>
</comment>
<evidence type="ECO:0000256" key="2">
    <source>
        <dbReference type="ARBA" id="ARBA00022490"/>
    </source>
</evidence>
<dbReference type="PANTHER" id="PTHR35794:SF1">
    <property type="entry name" value="CELL CYCLE PROTEIN GPSB"/>
    <property type="match status" value="1"/>
</dbReference>
<keyword evidence="2" id="KW-0963">Cytoplasm</keyword>
<comment type="subcellular location">
    <subcellularLocation>
        <location evidence="1">Cytoplasm</location>
    </subcellularLocation>
</comment>